<dbReference type="EMBL" id="MVHU01000014">
    <property type="protein sequence ID" value="ORA79676.1"/>
    <property type="molecule type" value="Genomic_DNA"/>
</dbReference>
<organism evidence="1 2">
    <name type="scientific">Mycolicibacter kumamotonensis</name>
    <dbReference type="NCBI Taxonomy" id="354243"/>
    <lineage>
        <taxon>Bacteria</taxon>
        <taxon>Bacillati</taxon>
        <taxon>Actinomycetota</taxon>
        <taxon>Actinomycetes</taxon>
        <taxon>Mycobacteriales</taxon>
        <taxon>Mycobacteriaceae</taxon>
        <taxon>Mycolicibacter</taxon>
    </lineage>
</organism>
<name>A0A1X0E4T3_9MYCO</name>
<proteinExistence type="predicted"/>
<accession>A0A1X0E4T3</accession>
<evidence type="ECO:0000313" key="1">
    <source>
        <dbReference type="EMBL" id="ORA79676.1"/>
    </source>
</evidence>
<protein>
    <submittedName>
        <fullName evidence="1">Uncharacterized protein</fullName>
    </submittedName>
</protein>
<gene>
    <name evidence="1" type="ORF">BST28_11115</name>
</gene>
<dbReference type="AlphaFoldDB" id="A0A1X0E4T3"/>
<reference evidence="1 2" key="1">
    <citation type="submission" date="2017-02" db="EMBL/GenBank/DDBJ databases">
        <title>The new phylogeny of genus Mycobacterium.</title>
        <authorList>
            <person name="Tortoli E."/>
            <person name="Trovato A."/>
            <person name="Cirillo D.M."/>
        </authorList>
    </citation>
    <scope>NUCLEOTIDE SEQUENCE [LARGE SCALE GENOMIC DNA]</scope>
    <source>
        <strain evidence="1 2">DSM 45093</strain>
    </source>
</reference>
<sequence length="61" mass="6555">MLLGVEQALLSDPKTLQHVFGGTAVVSRSKLSAVVLHVRGLTALDVSLVRPIRLACGWFAR</sequence>
<comment type="caution">
    <text evidence="1">The sequence shown here is derived from an EMBL/GenBank/DDBJ whole genome shotgun (WGS) entry which is preliminary data.</text>
</comment>
<evidence type="ECO:0000313" key="2">
    <source>
        <dbReference type="Proteomes" id="UP000192713"/>
    </source>
</evidence>
<dbReference type="Proteomes" id="UP000192713">
    <property type="component" value="Unassembled WGS sequence"/>
</dbReference>